<dbReference type="AlphaFoldDB" id="A0A077NCU2"/>
<feature type="domain" description="Integrase catalytic" evidence="1">
    <location>
        <begin position="2"/>
        <end position="43"/>
    </location>
</feature>
<dbReference type="HOGENOM" id="CLU_3159427_0_0_6"/>
<gene>
    <name evidence="2" type="ORF">XBP1_1540002</name>
</gene>
<evidence type="ECO:0000313" key="2">
    <source>
        <dbReference type="EMBL" id="CDG95735.1"/>
    </source>
</evidence>
<name>A0A077NCU2_XENBV</name>
<proteinExistence type="predicted"/>
<dbReference type="Proteomes" id="UP000028511">
    <property type="component" value="Unassembled WGS sequence"/>
</dbReference>
<dbReference type="InterPro" id="IPR024456">
    <property type="entry name" value="Integrase_catalytic_putative"/>
</dbReference>
<reference evidence="2" key="1">
    <citation type="submission" date="2013-07" db="EMBL/GenBank/DDBJ databases">
        <title>Sub-species coevolution in mutualistic symbiosis.</title>
        <authorList>
            <person name="Murfin K."/>
            <person name="Klassen J."/>
            <person name="Lee M."/>
            <person name="Forst S."/>
            <person name="Stock P."/>
            <person name="Goodrich-Blair H."/>
        </authorList>
    </citation>
    <scope>NUCLEOTIDE SEQUENCE [LARGE SCALE GENOMIC DNA]</scope>
    <source>
        <strain evidence="2">Puntauvense</strain>
    </source>
</reference>
<dbReference type="EMBL" id="CBSW010000062">
    <property type="protein sequence ID" value="CDG95735.1"/>
    <property type="molecule type" value="Genomic_DNA"/>
</dbReference>
<protein>
    <recommendedName>
        <fullName evidence="1">Integrase catalytic domain-containing protein</fullName>
    </recommendedName>
</protein>
<sequence>MDVATVKDAVEQAIAIVGQRGGRLIDKPDLKQAMNYWRIQLSETSNSP</sequence>
<accession>A0A077NCU2</accession>
<evidence type="ECO:0000259" key="1">
    <source>
        <dbReference type="Pfam" id="PF12835"/>
    </source>
</evidence>
<organism evidence="2 3">
    <name type="scientific">Xenorhabdus bovienii str. puntauvense</name>
    <dbReference type="NCBI Taxonomy" id="1398201"/>
    <lineage>
        <taxon>Bacteria</taxon>
        <taxon>Pseudomonadati</taxon>
        <taxon>Pseudomonadota</taxon>
        <taxon>Gammaproteobacteria</taxon>
        <taxon>Enterobacterales</taxon>
        <taxon>Morganellaceae</taxon>
        <taxon>Xenorhabdus</taxon>
    </lineage>
</organism>
<comment type="caution">
    <text evidence="2">The sequence shown here is derived from an EMBL/GenBank/DDBJ whole genome shotgun (WGS) entry which is preliminary data.</text>
</comment>
<dbReference type="Pfam" id="PF12835">
    <property type="entry name" value="Integrase_1"/>
    <property type="match status" value="1"/>
</dbReference>
<evidence type="ECO:0000313" key="3">
    <source>
        <dbReference type="Proteomes" id="UP000028511"/>
    </source>
</evidence>
<dbReference type="RefSeq" id="WP_080717543.1">
    <property type="nucleotide sequence ID" value="NZ_CAWLWN010000141.1"/>
</dbReference>